<keyword evidence="3" id="KW-1185">Reference proteome</keyword>
<organism evidence="2 3">
    <name type="scientific">Araneus ventricosus</name>
    <name type="common">Orbweaver spider</name>
    <name type="synonym">Epeira ventricosa</name>
    <dbReference type="NCBI Taxonomy" id="182803"/>
    <lineage>
        <taxon>Eukaryota</taxon>
        <taxon>Metazoa</taxon>
        <taxon>Ecdysozoa</taxon>
        <taxon>Arthropoda</taxon>
        <taxon>Chelicerata</taxon>
        <taxon>Arachnida</taxon>
        <taxon>Araneae</taxon>
        <taxon>Araneomorphae</taxon>
        <taxon>Entelegynae</taxon>
        <taxon>Araneoidea</taxon>
        <taxon>Araneidae</taxon>
        <taxon>Araneus</taxon>
    </lineage>
</organism>
<accession>A0A4Y2B0F7</accession>
<comment type="caution">
    <text evidence="2">The sequence shown here is derived from an EMBL/GenBank/DDBJ whole genome shotgun (WGS) entry which is preliminary data.</text>
</comment>
<feature type="signal peptide" evidence="1">
    <location>
        <begin position="1"/>
        <end position="16"/>
    </location>
</feature>
<name>A0A4Y2B0F7_ARAVE</name>
<dbReference type="AlphaFoldDB" id="A0A4Y2B0F7"/>
<feature type="chain" id="PRO_5021241419" evidence="1">
    <location>
        <begin position="17"/>
        <end position="123"/>
    </location>
</feature>
<evidence type="ECO:0000313" key="2">
    <source>
        <dbReference type="EMBL" id="GBL84574.1"/>
    </source>
</evidence>
<dbReference type="EMBL" id="BGPR01000038">
    <property type="protein sequence ID" value="GBL84574.1"/>
    <property type="molecule type" value="Genomic_DNA"/>
</dbReference>
<protein>
    <submittedName>
        <fullName evidence="2">Uncharacterized protein</fullName>
    </submittedName>
</protein>
<evidence type="ECO:0000256" key="1">
    <source>
        <dbReference type="SAM" id="SignalP"/>
    </source>
</evidence>
<evidence type="ECO:0000313" key="3">
    <source>
        <dbReference type="Proteomes" id="UP000499080"/>
    </source>
</evidence>
<gene>
    <name evidence="2" type="ORF">AVEN_191047_1</name>
</gene>
<proteinExistence type="predicted"/>
<reference evidence="2 3" key="1">
    <citation type="journal article" date="2019" name="Sci. Rep.">
        <title>Orb-weaving spider Araneus ventricosus genome elucidates the spidroin gene catalogue.</title>
        <authorList>
            <person name="Kono N."/>
            <person name="Nakamura H."/>
            <person name="Ohtoshi R."/>
            <person name="Moran D.A.P."/>
            <person name="Shinohara A."/>
            <person name="Yoshida Y."/>
            <person name="Fujiwara M."/>
            <person name="Mori M."/>
            <person name="Tomita M."/>
            <person name="Arakawa K."/>
        </authorList>
    </citation>
    <scope>NUCLEOTIDE SEQUENCE [LARGE SCALE GENOMIC DNA]</scope>
</reference>
<sequence>MKLSILQSLILLECSAVRIGIDQTSTIYLGGKVQIFWKEYDLTRSCPEKTICCHALVFMFSDISSPRMTLQTSSAVGTYFSLLVSSAGGRARDVVMHLIPLTLWKVFKLPSVAILKSALSNIY</sequence>
<dbReference type="Proteomes" id="UP000499080">
    <property type="component" value="Unassembled WGS sequence"/>
</dbReference>
<keyword evidence="1" id="KW-0732">Signal</keyword>